<evidence type="ECO:0000313" key="1">
    <source>
        <dbReference type="EMBL" id="KAK7462833.1"/>
    </source>
</evidence>
<dbReference type="Proteomes" id="UP001498398">
    <property type="component" value="Unassembled WGS sequence"/>
</dbReference>
<dbReference type="EMBL" id="JBANRG010000010">
    <property type="protein sequence ID" value="KAK7462833.1"/>
    <property type="molecule type" value="Genomic_DNA"/>
</dbReference>
<proteinExistence type="predicted"/>
<sequence length="369" mass="42516">MKSTSSLSSLENLNDDVLGLICQTVYELTKANAEWLSSSDFGCATGLFNGDSDSDTDSDFETECSSESDAQAEYWSWPPTMRSAAKEIDRMETPTMDISLHMGFQEEPDHIRELPRTLAEVFFFISGSQTTRPRLNSLTMSIDEDRAHLLKEAISVLQAEQPTKLEFPGIRRLTVGPNNEFFLKHCPNTEVLIMEENRSLCVRKRIDADQSFSIIREAGKLERLKCLVMRESWTEDLMKSLYEAVPRLRMLWLEEGPHTSMSFELFLEYISKFENLEKLGVASVPYLNESVQPYFSRDDYEEWQQQVEDAEDRIARMILGGIGGRCKNVQEVWFGFRTCHDVKRARVRLDEKGKKEIEWWVGKPGPEWS</sequence>
<evidence type="ECO:0000313" key="2">
    <source>
        <dbReference type="Proteomes" id="UP001498398"/>
    </source>
</evidence>
<gene>
    <name evidence="1" type="ORF">VKT23_007410</name>
</gene>
<protein>
    <submittedName>
        <fullName evidence="1">Uncharacterized protein</fullName>
    </submittedName>
</protein>
<reference evidence="1 2" key="1">
    <citation type="submission" date="2024-01" db="EMBL/GenBank/DDBJ databases">
        <title>A draft genome for the cacao thread blight pathogen Marasmiellus scandens.</title>
        <authorList>
            <person name="Baruah I.K."/>
            <person name="Leung J."/>
            <person name="Bukari Y."/>
            <person name="Amoako-Attah I."/>
            <person name="Meinhardt L.W."/>
            <person name="Bailey B.A."/>
            <person name="Cohen S.P."/>
        </authorList>
    </citation>
    <scope>NUCLEOTIDE SEQUENCE [LARGE SCALE GENOMIC DNA]</scope>
    <source>
        <strain evidence="1 2">GH-19</strain>
    </source>
</reference>
<keyword evidence="2" id="KW-1185">Reference proteome</keyword>
<accession>A0ABR1JML4</accession>
<organism evidence="1 2">
    <name type="scientific">Marasmiellus scandens</name>
    <dbReference type="NCBI Taxonomy" id="2682957"/>
    <lineage>
        <taxon>Eukaryota</taxon>
        <taxon>Fungi</taxon>
        <taxon>Dikarya</taxon>
        <taxon>Basidiomycota</taxon>
        <taxon>Agaricomycotina</taxon>
        <taxon>Agaricomycetes</taxon>
        <taxon>Agaricomycetidae</taxon>
        <taxon>Agaricales</taxon>
        <taxon>Marasmiineae</taxon>
        <taxon>Omphalotaceae</taxon>
        <taxon>Marasmiellus</taxon>
    </lineage>
</organism>
<name>A0ABR1JML4_9AGAR</name>
<comment type="caution">
    <text evidence="1">The sequence shown here is derived from an EMBL/GenBank/DDBJ whole genome shotgun (WGS) entry which is preliminary data.</text>
</comment>